<dbReference type="Gene3D" id="2.20.25.110">
    <property type="entry name" value="S-adenosyl-L-methionine-dependent methyltransferases"/>
    <property type="match status" value="1"/>
</dbReference>
<evidence type="ECO:0000259" key="2">
    <source>
        <dbReference type="Pfam" id="PF13649"/>
    </source>
</evidence>
<dbReference type="AlphaFoldDB" id="A0A6M1PS80"/>
<dbReference type="GO" id="GO:0008168">
    <property type="term" value="F:methyltransferase activity"/>
    <property type="evidence" value="ECO:0007669"/>
    <property type="project" value="UniProtKB-KW"/>
</dbReference>
<protein>
    <submittedName>
        <fullName evidence="3">Methyltransferase domain-containing protein</fullName>
    </submittedName>
</protein>
<dbReference type="PANTHER" id="PTHR43861">
    <property type="entry name" value="TRANS-ACONITATE 2-METHYLTRANSFERASE-RELATED"/>
    <property type="match status" value="1"/>
</dbReference>
<dbReference type="InterPro" id="IPR029063">
    <property type="entry name" value="SAM-dependent_MTases_sf"/>
</dbReference>
<dbReference type="CDD" id="cd02440">
    <property type="entry name" value="AdoMet_MTases"/>
    <property type="match status" value="1"/>
</dbReference>
<keyword evidence="3" id="KW-0489">Methyltransferase</keyword>
<dbReference type="InterPro" id="IPR041698">
    <property type="entry name" value="Methyltransf_25"/>
</dbReference>
<dbReference type="Gene3D" id="3.40.50.150">
    <property type="entry name" value="Vaccinia Virus protein VP39"/>
    <property type="match status" value="1"/>
</dbReference>
<accession>A0A6M1PS80</accession>
<gene>
    <name evidence="3" type="ORF">G5B47_22885</name>
</gene>
<feature type="domain" description="Methyltransferase" evidence="2">
    <location>
        <begin position="71"/>
        <end position="165"/>
    </location>
</feature>
<name>A0A6M1PS80_9BACL</name>
<proteinExistence type="predicted"/>
<keyword evidence="1 3" id="KW-0808">Transferase</keyword>
<dbReference type="Proteomes" id="UP000480151">
    <property type="component" value="Unassembled WGS sequence"/>
</dbReference>
<evidence type="ECO:0000313" key="4">
    <source>
        <dbReference type="Proteomes" id="UP000480151"/>
    </source>
</evidence>
<dbReference type="SUPFAM" id="SSF53335">
    <property type="entry name" value="S-adenosyl-L-methionine-dependent methyltransferases"/>
    <property type="match status" value="1"/>
</dbReference>
<evidence type="ECO:0000256" key="1">
    <source>
        <dbReference type="ARBA" id="ARBA00022679"/>
    </source>
</evidence>
<evidence type="ECO:0000313" key="3">
    <source>
        <dbReference type="EMBL" id="NGM85254.1"/>
    </source>
</evidence>
<dbReference type="GO" id="GO:0032259">
    <property type="term" value="P:methylation"/>
    <property type="evidence" value="ECO:0007669"/>
    <property type="project" value="UniProtKB-KW"/>
</dbReference>
<comment type="caution">
    <text evidence="3">The sequence shown here is derived from an EMBL/GenBank/DDBJ whole genome shotgun (WGS) entry which is preliminary data.</text>
</comment>
<dbReference type="RefSeq" id="WP_165103361.1">
    <property type="nucleotide sequence ID" value="NZ_JAAKGU010000014.1"/>
</dbReference>
<sequence>MITRLLQASEKPSIFQEGTSQMWTDDYISRQLLASHLDPVSDAASRRPEVIDSTVQWIDHYLCRQDHAKDILDLGCGPGLYAQRLAKLGYSVTGIDFSKSSIEYAKQQAAMGNFAISYVNEDYILYDYSNSYDIILMIYCDFGVIDESSRDTLLTKIYAALKPGGAFIFDIFRPQKYMDHKETKTWSMANGGFWRPGPHLGLNSSYWYEDSGVHLSQYIIVDETSRVEAYNIWDKTYTRDEISSILLKYGFVDLEFYNNFSGDPFTEDNDTLCVLARKK</sequence>
<dbReference type="EMBL" id="JAAKGU010000014">
    <property type="protein sequence ID" value="NGM85254.1"/>
    <property type="molecule type" value="Genomic_DNA"/>
</dbReference>
<organism evidence="3 4">
    <name type="scientific">Paenibacillus apii</name>
    <dbReference type="NCBI Taxonomy" id="1850370"/>
    <lineage>
        <taxon>Bacteria</taxon>
        <taxon>Bacillati</taxon>
        <taxon>Bacillota</taxon>
        <taxon>Bacilli</taxon>
        <taxon>Bacillales</taxon>
        <taxon>Paenibacillaceae</taxon>
        <taxon>Paenibacillus</taxon>
    </lineage>
</organism>
<keyword evidence="4" id="KW-1185">Reference proteome</keyword>
<reference evidence="3 4" key="1">
    <citation type="submission" date="2020-02" db="EMBL/GenBank/DDBJ databases">
        <authorList>
            <person name="Gao J."/>
            <person name="Sun J."/>
        </authorList>
    </citation>
    <scope>NUCLEOTIDE SEQUENCE [LARGE SCALE GENOMIC DNA]</scope>
    <source>
        <strain evidence="3 4">7124</strain>
    </source>
</reference>
<dbReference type="Pfam" id="PF13649">
    <property type="entry name" value="Methyltransf_25"/>
    <property type="match status" value="1"/>
</dbReference>